<dbReference type="InterPro" id="IPR008557">
    <property type="entry name" value="PhoX"/>
</dbReference>
<evidence type="ECO:0000313" key="1">
    <source>
        <dbReference type="EMBL" id="CAE0548918.1"/>
    </source>
</evidence>
<dbReference type="Pfam" id="PF05787">
    <property type="entry name" value="PhoX"/>
    <property type="match status" value="1"/>
</dbReference>
<reference evidence="1" key="1">
    <citation type="submission" date="2021-01" db="EMBL/GenBank/DDBJ databases">
        <authorList>
            <person name="Corre E."/>
            <person name="Pelletier E."/>
            <person name="Niang G."/>
            <person name="Scheremetjew M."/>
            <person name="Finn R."/>
            <person name="Kale V."/>
            <person name="Holt S."/>
            <person name="Cochrane G."/>
            <person name="Meng A."/>
            <person name="Brown T."/>
            <person name="Cohen L."/>
        </authorList>
    </citation>
    <scope>NUCLEOTIDE SEQUENCE</scope>
    <source>
        <strain evidence="1">SPMC142</strain>
    </source>
</reference>
<dbReference type="EMBL" id="HBIQ01037365">
    <property type="protein sequence ID" value="CAE0548918.1"/>
    <property type="molecule type" value="Transcribed_RNA"/>
</dbReference>
<evidence type="ECO:0008006" key="2">
    <source>
        <dbReference type="Google" id="ProtNLM"/>
    </source>
</evidence>
<organism evidence="1">
    <name type="scientific">Strombidinopsis acuminata</name>
    <dbReference type="NCBI Taxonomy" id="141414"/>
    <lineage>
        <taxon>Eukaryota</taxon>
        <taxon>Sar</taxon>
        <taxon>Alveolata</taxon>
        <taxon>Ciliophora</taxon>
        <taxon>Intramacronucleata</taxon>
        <taxon>Spirotrichea</taxon>
        <taxon>Choreotrichia</taxon>
        <taxon>Choreotrichida</taxon>
        <taxon>Strombidinopsidae</taxon>
        <taxon>Strombidinopsis</taxon>
    </lineage>
</organism>
<gene>
    <name evidence="1" type="ORF">SACU0126_LOCUS12089</name>
</gene>
<name>A0A7S3WDE2_9SPIT</name>
<protein>
    <recommendedName>
        <fullName evidence="2">Alkaline phosphatase</fullName>
    </recommendedName>
</protein>
<dbReference type="PANTHER" id="PTHR35399">
    <property type="entry name" value="SLR8030 PROTEIN"/>
    <property type="match status" value="1"/>
</dbReference>
<sequence length="655" mass="69996">MPSEVDQFWMGMAVGPQAEARRLASIGFSGISVPAGADQDKALMSKEVKVLDQVVLTAVNDEENYQIIVQAGEAWRTANPYEGDTFGVIMQKGTNSVPVYAIDSSTGAAITSQKFVSDDPDFASMIHEGGKTYMIVHLENRPGATYFLELEQDANNGTLKLKKSTHMDWSADGGMWVPCAGTLSPWNTHLGAEEYEPDAKAWAPANFNVFGSSTADAEDWMRYHGSYPVRSDFATWKASYDSNFKPYQLGYSFEAGPRATAAGGYFAKKRMAMGRRSGELPYVMPDRKMVYLTDDGSNVYLSRFVASTADDLSAGELFCAKASQTSAANGGSFTLEWISMGTATEAEIRTASTTKAFADIFEEATPTSTSAPAVCPAGFTAVHGSAGLECLKVKAGMEKLASRFESRRYASYLGCTTEWNKMEGFTYSVDSGKGYIVMSTIEKGMEDKARAGSADDSYDAGTGNHIRLPYNRCGCVYEMAMDASYVATTMQAIVCGKEGDGSDADNRCDTSFVSNPDNVAAVQGHAALLIGEDTGNHKNNIMWKYDLDTGSLQERIGATPAGAEVCSPYFYPDVGGFSYLTMVVQHPGSGYTGAGGAAGVGYAVWQRQCGASYPAWAMPGDGAAARCAASETSSGLQARPVAVALVAVAVWLLMA</sequence>
<accession>A0A7S3WDE2</accession>
<dbReference type="PANTHER" id="PTHR35399:SF2">
    <property type="entry name" value="DUF839 DOMAIN-CONTAINING PROTEIN"/>
    <property type="match status" value="1"/>
</dbReference>
<dbReference type="AlphaFoldDB" id="A0A7S3WDE2"/>
<proteinExistence type="predicted"/>